<sequence>MGPAYPSRQSLRAVATRMRSNKKRPQLPAQAPASRLPRKASPSHWLPLVLLVKLGRLTFSRSLLESWPYLHYDDSHIKTLQGGQFMHDIGGGLAREPDHASHVHNKKWEASPKDTTDCAGDSDASSKSLHYLTLEKP</sequence>
<feature type="region of interest" description="Disordered" evidence="1">
    <location>
        <begin position="93"/>
        <end position="125"/>
    </location>
</feature>
<name>A0AAV8Q935_ENSVE</name>
<protein>
    <submittedName>
        <fullName evidence="2">Uncharacterized protein</fullName>
    </submittedName>
</protein>
<dbReference type="EMBL" id="JAQQAF010000007">
    <property type="protein sequence ID" value="KAJ8471532.1"/>
    <property type="molecule type" value="Genomic_DNA"/>
</dbReference>
<accession>A0AAV8Q935</accession>
<organism evidence="2 3">
    <name type="scientific">Ensete ventricosum</name>
    <name type="common">Abyssinian banana</name>
    <name type="synonym">Musa ensete</name>
    <dbReference type="NCBI Taxonomy" id="4639"/>
    <lineage>
        <taxon>Eukaryota</taxon>
        <taxon>Viridiplantae</taxon>
        <taxon>Streptophyta</taxon>
        <taxon>Embryophyta</taxon>
        <taxon>Tracheophyta</taxon>
        <taxon>Spermatophyta</taxon>
        <taxon>Magnoliopsida</taxon>
        <taxon>Liliopsida</taxon>
        <taxon>Zingiberales</taxon>
        <taxon>Musaceae</taxon>
        <taxon>Ensete</taxon>
    </lineage>
</organism>
<evidence type="ECO:0000313" key="2">
    <source>
        <dbReference type="EMBL" id="KAJ8471532.1"/>
    </source>
</evidence>
<evidence type="ECO:0000256" key="1">
    <source>
        <dbReference type="SAM" id="MobiDB-lite"/>
    </source>
</evidence>
<feature type="compositionally biased region" description="Basic and acidic residues" evidence="1">
    <location>
        <begin position="95"/>
        <end position="116"/>
    </location>
</feature>
<keyword evidence="3" id="KW-1185">Reference proteome</keyword>
<comment type="caution">
    <text evidence="2">The sequence shown here is derived from an EMBL/GenBank/DDBJ whole genome shotgun (WGS) entry which is preliminary data.</text>
</comment>
<dbReference type="Proteomes" id="UP001222027">
    <property type="component" value="Unassembled WGS sequence"/>
</dbReference>
<gene>
    <name evidence="2" type="ORF">OPV22_025875</name>
</gene>
<evidence type="ECO:0000313" key="3">
    <source>
        <dbReference type="Proteomes" id="UP001222027"/>
    </source>
</evidence>
<feature type="region of interest" description="Disordered" evidence="1">
    <location>
        <begin position="1"/>
        <end position="41"/>
    </location>
</feature>
<dbReference type="AlphaFoldDB" id="A0AAV8Q935"/>
<proteinExistence type="predicted"/>
<reference evidence="2 3" key="1">
    <citation type="submission" date="2022-12" db="EMBL/GenBank/DDBJ databases">
        <title>Chromosome-scale assembly of the Ensete ventricosum genome.</title>
        <authorList>
            <person name="Dussert Y."/>
            <person name="Stocks J."/>
            <person name="Wendawek A."/>
            <person name="Woldeyes F."/>
            <person name="Nichols R.A."/>
            <person name="Borrell J.S."/>
        </authorList>
    </citation>
    <scope>NUCLEOTIDE SEQUENCE [LARGE SCALE GENOMIC DNA]</scope>
    <source>
        <strain evidence="3">cv. Maze</strain>
        <tissue evidence="2">Seeds</tissue>
    </source>
</reference>